<name>A0A2Z7APN9_9LAMI</name>
<feature type="compositionally biased region" description="Polar residues" evidence="1">
    <location>
        <begin position="9"/>
        <end position="24"/>
    </location>
</feature>
<dbReference type="EMBL" id="KV014935">
    <property type="protein sequence ID" value="KZV21142.1"/>
    <property type="molecule type" value="Genomic_DNA"/>
</dbReference>
<evidence type="ECO:0000256" key="1">
    <source>
        <dbReference type="SAM" id="MobiDB-lite"/>
    </source>
</evidence>
<gene>
    <name evidence="2" type="ORF">F511_33845</name>
</gene>
<protein>
    <submittedName>
        <fullName evidence="2">Uncharacterized protein</fullName>
    </submittedName>
</protein>
<proteinExistence type="predicted"/>
<feature type="region of interest" description="Disordered" evidence="1">
    <location>
        <begin position="1"/>
        <end position="40"/>
    </location>
</feature>
<accession>A0A2Z7APN9</accession>
<reference evidence="2 3" key="1">
    <citation type="journal article" date="2015" name="Proc. Natl. Acad. Sci. U.S.A.">
        <title>The resurrection genome of Boea hygrometrica: A blueprint for survival of dehydration.</title>
        <authorList>
            <person name="Xiao L."/>
            <person name="Yang G."/>
            <person name="Zhang L."/>
            <person name="Yang X."/>
            <person name="Zhao S."/>
            <person name="Ji Z."/>
            <person name="Zhou Q."/>
            <person name="Hu M."/>
            <person name="Wang Y."/>
            <person name="Chen M."/>
            <person name="Xu Y."/>
            <person name="Jin H."/>
            <person name="Xiao X."/>
            <person name="Hu G."/>
            <person name="Bao F."/>
            <person name="Hu Y."/>
            <person name="Wan P."/>
            <person name="Li L."/>
            <person name="Deng X."/>
            <person name="Kuang T."/>
            <person name="Xiang C."/>
            <person name="Zhu J.K."/>
            <person name="Oliver M.J."/>
            <person name="He Y."/>
        </authorList>
    </citation>
    <scope>NUCLEOTIDE SEQUENCE [LARGE SCALE GENOMIC DNA]</scope>
    <source>
        <strain evidence="3">cv. XS01</strain>
    </source>
</reference>
<evidence type="ECO:0000313" key="3">
    <source>
        <dbReference type="Proteomes" id="UP000250235"/>
    </source>
</evidence>
<keyword evidence="3" id="KW-1185">Reference proteome</keyword>
<evidence type="ECO:0000313" key="2">
    <source>
        <dbReference type="EMBL" id="KZV21142.1"/>
    </source>
</evidence>
<organism evidence="2 3">
    <name type="scientific">Dorcoceras hygrometricum</name>
    <dbReference type="NCBI Taxonomy" id="472368"/>
    <lineage>
        <taxon>Eukaryota</taxon>
        <taxon>Viridiplantae</taxon>
        <taxon>Streptophyta</taxon>
        <taxon>Embryophyta</taxon>
        <taxon>Tracheophyta</taxon>
        <taxon>Spermatophyta</taxon>
        <taxon>Magnoliopsida</taxon>
        <taxon>eudicotyledons</taxon>
        <taxon>Gunneridae</taxon>
        <taxon>Pentapetalae</taxon>
        <taxon>asterids</taxon>
        <taxon>lamiids</taxon>
        <taxon>Lamiales</taxon>
        <taxon>Gesneriaceae</taxon>
        <taxon>Didymocarpoideae</taxon>
        <taxon>Trichosporeae</taxon>
        <taxon>Loxocarpinae</taxon>
        <taxon>Dorcoceras</taxon>
    </lineage>
</organism>
<dbReference type="Proteomes" id="UP000250235">
    <property type="component" value="Unassembled WGS sequence"/>
</dbReference>
<dbReference type="AlphaFoldDB" id="A0A2Z7APN9"/>
<feature type="region of interest" description="Disordered" evidence="1">
    <location>
        <begin position="55"/>
        <end position="137"/>
    </location>
</feature>
<feature type="compositionally biased region" description="Polar residues" evidence="1">
    <location>
        <begin position="55"/>
        <end position="80"/>
    </location>
</feature>
<sequence>MAQLLKVTTAETSSQQRPQNQGASSPRPGGTRSARSAVRSIQDLSWMHQACAITAGSQNPNHSNSAGYRDSTTTLDSQPGDSAGKSRRYSNTSTTSRPLDKSTQGSKVVPNERSWRDELSSTNLAPNGGVNRRQSKEIGSPAEIKQLTRIQRTAQYRRIEQLFDPTNHATSTDRATLTTNQRLTDVAKQRRITSKSRQPDRAYIDQILPNLET</sequence>